<keyword evidence="1 2" id="KW-0732">Signal</keyword>
<dbReference type="Proteomes" id="UP000295680">
    <property type="component" value="Unassembled WGS sequence"/>
</dbReference>
<gene>
    <name evidence="4" type="ORF">EV192_105249</name>
</gene>
<dbReference type="Pfam" id="PF03067">
    <property type="entry name" value="LPMO_10"/>
    <property type="match status" value="1"/>
</dbReference>
<evidence type="ECO:0000256" key="1">
    <source>
        <dbReference type="ARBA" id="ARBA00022729"/>
    </source>
</evidence>
<dbReference type="AlphaFoldDB" id="A0A4R2JGM6"/>
<sequence>MPATRTKRGIGILALALSSMLFSVFVADAHGYTTAPVSRQMYCADGTVTNCGEIQWEPQSVEGPKSFPKAGPRDGTICSGGLSRFSQLDDPRGGKWPTGAVTAGTATFTWRLTAMHATTSFRYFITKDGWTGTKPLTRADLEPQPFFTKNWNGRQPGSTVTDTVTVPSGKTGRHLILGVWDIADTGNAFYSCSDVRF</sequence>
<keyword evidence="5" id="KW-1185">Reference proteome</keyword>
<dbReference type="PANTHER" id="PTHR34823">
    <property type="entry name" value="GLCNAC-BINDING PROTEIN A"/>
    <property type="match status" value="1"/>
</dbReference>
<reference evidence="4 5" key="1">
    <citation type="submission" date="2019-03" db="EMBL/GenBank/DDBJ databases">
        <title>Genomic Encyclopedia of Type Strains, Phase IV (KMG-IV): sequencing the most valuable type-strain genomes for metagenomic binning, comparative biology and taxonomic classification.</title>
        <authorList>
            <person name="Goeker M."/>
        </authorList>
    </citation>
    <scope>NUCLEOTIDE SEQUENCE [LARGE SCALE GENOMIC DNA]</scope>
    <source>
        <strain evidence="4 5">DSM 45934</strain>
    </source>
</reference>
<comment type="caution">
    <text evidence="4">The sequence shown here is derived from an EMBL/GenBank/DDBJ whole genome shotgun (WGS) entry which is preliminary data.</text>
</comment>
<feature type="signal peptide" evidence="2">
    <location>
        <begin position="1"/>
        <end position="29"/>
    </location>
</feature>
<dbReference type="EMBL" id="SLWS01000005">
    <property type="protein sequence ID" value="TCO58184.1"/>
    <property type="molecule type" value="Genomic_DNA"/>
</dbReference>
<organism evidence="4 5">
    <name type="scientific">Actinocrispum wychmicini</name>
    <dbReference type="NCBI Taxonomy" id="1213861"/>
    <lineage>
        <taxon>Bacteria</taxon>
        <taxon>Bacillati</taxon>
        <taxon>Actinomycetota</taxon>
        <taxon>Actinomycetes</taxon>
        <taxon>Pseudonocardiales</taxon>
        <taxon>Pseudonocardiaceae</taxon>
        <taxon>Actinocrispum</taxon>
    </lineage>
</organism>
<evidence type="ECO:0000256" key="2">
    <source>
        <dbReference type="SAM" id="SignalP"/>
    </source>
</evidence>
<proteinExistence type="predicted"/>
<dbReference type="OrthoDB" id="2702399at2"/>
<name>A0A4R2JGM6_9PSEU</name>
<dbReference type="Gene3D" id="2.70.50.50">
    <property type="entry name" value="chitin-binding protein cbp21"/>
    <property type="match status" value="1"/>
</dbReference>
<evidence type="ECO:0000313" key="5">
    <source>
        <dbReference type="Proteomes" id="UP000295680"/>
    </source>
</evidence>
<feature type="domain" description="Chitin-binding type-4" evidence="3">
    <location>
        <begin position="30"/>
        <end position="195"/>
    </location>
</feature>
<accession>A0A4R2JGM6</accession>
<feature type="chain" id="PRO_5020813153" evidence="2">
    <location>
        <begin position="30"/>
        <end position="197"/>
    </location>
</feature>
<dbReference type="CDD" id="cd21177">
    <property type="entry name" value="LPMO_AA10"/>
    <property type="match status" value="1"/>
</dbReference>
<dbReference type="SUPFAM" id="SSF81296">
    <property type="entry name" value="E set domains"/>
    <property type="match status" value="1"/>
</dbReference>
<protein>
    <submittedName>
        <fullName evidence="4">Chitin-binding protein</fullName>
    </submittedName>
</protein>
<dbReference type="InterPro" id="IPR051024">
    <property type="entry name" value="GlcNAc_Chitin_IntDeg"/>
</dbReference>
<dbReference type="InterPro" id="IPR014756">
    <property type="entry name" value="Ig_E-set"/>
</dbReference>
<evidence type="ECO:0000259" key="3">
    <source>
        <dbReference type="Pfam" id="PF03067"/>
    </source>
</evidence>
<dbReference type="InterPro" id="IPR004302">
    <property type="entry name" value="Cellulose/chitin-bd_N"/>
</dbReference>
<dbReference type="PANTHER" id="PTHR34823:SF1">
    <property type="entry name" value="CHITIN-BINDING TYPE-4 DOMAIN-CONTAINING PROTEIN"/>
    <property type="match status" value="1"/>
</dbReference>
<evidence type="ECO:0000313" key="4">
    <source>
        <dbReference type="EMBL" id="TCO58184.1"/>
    </source>
</evidence>